<dbReference type="SUPFAM" id="SSF52200">
    <property type="entry name" value="Toll/Interleukin receptor TIR domain"/>
    <property type="match status" value="1"/>
</dbReference>
<dbReference type="InterPro" id="IPR005532">
    <property type="entry name" value="SUMF_dom"/>
</dbReference>
<dbReference type="Pfam" id="PF08357">
    <property type="entry name" value="SEFIR"/>
    <property type="match status" value="1"/>
</dbReference>
<proteinExistence type="predicted"/>
<gene>
    <name evidence="2" type="ORF">VB695_13355</name>
</gene>
<dbReference type="InterPro" id="IPR051043">
    <property type="entry name" value="Sulfatase_Mod_Factor_Kinase"/>
</dbReference>
<sequence length="454" mass="52428">MPKVRGLRLVFRSNQTPPKVFISYSWDSTEHKQRVLALSDKLCEWGIDSNLDQYELAPFQGWPRWMERQIEQADFVLVICTKIYKLRYEGKEEPGRGNGVRWEGNLICQNFYNKGTLNRKFIPILLESGKFEDIPTPLQGTTHYFAHNDEGYENLYRHLTNQPANEKPDLGKLRRLPRVQHHVTYPTPSKPTQQEDQGFTEDLGGGVSLEMVKIPGDTFTMGASKKEERSSDDERPEHQVTVPSFYMGRFLVTQPQWARVAASFPQINRKLETRPSHFKGDDNLPVESISWYDAFEFCKRLSQKTGRDYRLPSEAEWEYACRAGTVTHFHFGDIITTEVANYDGNYTYGNSPKGQYRQKTTPVGSFPPNAFGLYDMHGNLWEWCLDTLHSNYEGAPRDGSAWIDNDNQKLQLLRGGSWDNDPRYCRSAFRSNLDPDNWDYDLGFRVVVSAAMTL</sequence>
<keyword evidence="3" id="KW-1185">Reference proteome</keyword>
<dbReference type="PROSITE" id="PS51534">
    <property type="entry name" value="SEFIR"/>
    <property type="match status" value="1"/>
</dbReference>
<dbReference type="PANTHER" id="PTHR23150:SF19">
    <property type="entry name" value="FORMYLGLYCINE-GENERATING ENZYME"/>
    <property type="match status" value="1"/>
</dbReference>
<dbReference type="InterPro" id="IPR035897">
    <property type="entry name" value="Toll_tir_struct_dom_sf"/>
</dbReference>
<dbReference type="Pfam" id="PF03781">
    <property type="entry name" value="FGE-sulfatase"/>
    <property type="match status" value="1"/>
</dbReference>
<accession>A0ABU5URX5</accession>
<dbReference type="Gene3D" id="3.40.50.10140">
    <property type="entry name" value="Toll/interleukin-1 receptor homology (TIR) domain"/>
    <property type="match status" value="1"/>
</dbReference>
<feature type="domain" description="SEFIR" evidence="1">
    <location>
        <begin position="17"/>
        <end position="155"/>
    </location>
</feature>
<dbReference type="InterPro" id="IPR042095">
    <property type="entry name" value="SUMF_sf"/>
</dbReference>
<dbReference type="EMBL" id="JAYGHK010000039">
    <property type="protein sequence ID" value="MEA5609038.1"/>
    <property type="molecule type" value="Genomic_DNA"/>
</dbReference>
<dbReference type="SUPFAM" id="SSF56436">
    <property type="entry name" value="C-type lectin-like"/>
    <property type="match status" value="1"/>
</dbReference>
<comment type="caution">
    <text evidence="2">The sequence shown here is derived from an EMBL/GenBank/DDBJ whole genome shotgun (WGS) entry which is preliminary data.</text>
</comment>
<evidence type="ECO:0000313" key="2">
    <source>
        <dbReference type="EMBL" id="MEA5609038.1"/>
    </source>
</evidence>
<dbReference type="PANTHER" id="PTHR23150">
    <property type="entry name" value="SULFATASE MODIFYING FACTOR 1, 2"/>
    <property type="match status" value="1"/>
</dbReference>
<organism evidence="2 3">
    <name type="scientific">Nodularia spumigena UHCC 0060</name>
    <dbReference type="NCBI Taxonomy" id="3110300"/>
    <lineage>
        <taxon>Bacteria</taxon>
        <taxon>Bacillati</taxon>
        <taxon>Cyanobacteriota</taxon>
        <taxon>Cyanophyceae</taxon>
        <taxon>Nostocales</taxon>
        <taxon>Nodulariaceae</taxon>
        <taxon>Nodularia</taxon>
    </lineage>
</organism>
<dbReference type="InterPro" id="IPR013568">
    <property type="entry name" value="SEFIR_dom"/>
</dbReference>
<evidence type="ECO:0000259" key="1">
    <source>
        <dbReference type="PROSITE" id="PS51534"/>
    </source>
</evidence>
<dbReference type="Proteomes" id="UP001303285">
    <property type="component" value="Unassembled WGS sequence"/>
</dbReference>
<name>A0ABU5URX5_NODSP</name>
<evidence type="ECO:0000313" key="3">
    <source>
        <dbReference type="Proteomes" id="UP001303285"/>
    </source>
</evidence>
<dbReference type="Gene3D" id="3.90.1580.10">
    <property type="entry name" value="paralog of FGE (formylglycine-generating enzyme)"/>
    <property type="match status" value="1"/>
</dbReference>
<protein>
    <submittedName>
        <fullName evidence="2">SUMF1/EgtB/PvdO family nonheme iron enzyme</fullName>
    </submittedName>
</protein>
<dbReference type="RefSeq" id="WP_323245865.1">
    <property type="nucleotide sequence ID" value="NZ_JAYGHK010000039.1"/>
</dbReference>
<reference evidence="2 3" key="1">
    <citation type="submission" date="2023-12" db="EMBL/GenBank/DDBJ databases">
        <title>Baltic Sea Cyanobacteria.</title>
        <authorList>
            <person name="Delbaje E."/>
            <person name="Fewer D.P."/>
            <person name="Shishido T.K."/>
        </authorList>
    </citation>
    <scope>NUCLEOTIDE SEQUENCE [LARGE SCALE GENOMIC DNA]</scope>
    <source>
        <strain evidence="2 3">UHCC 0060</strain>
    </source>
</reference>
<dbReference type="InterPro" id="IPR016187">
    <property type="entry name" value="CTDL_fold"/>
</dbReference>